<dbReference type="InterPro" id="IPR029055">
    <property type="entry name" value="Ntn_hydrolases_N"/>
</dbReference>
<evidence type="ECO:0000256" key="2">
    <source>
        <dbReference type="ARBA" id="ARBA00022801"/>
    </source>
</evidence>
<dbReference type="SUPFAM" id="SSF56235">
    <property type="entry name" value="N-terminal nucleophile aminohydrolases (Ntn hydrolases)"/>
    <property type="match status" value="1"/>
</dbReference>
<dbReference type="PIRSF" id="PIRSF001227">
    <property type="entry name" value="Pen_acylase"/>
    <property type="match status" value="1"/>
</dbReference>
<dbReference type="InterPro" id="IPR023343">
    <property type="entry name" value="Penicillin_amidase_dom1"/>
</dbReference>
<dbReference type="Pfam" id="PF01804">
    <property type="entry name" value="Penicil_amidase"/>
    <property type="match status" value="1"/>
</dbReference>
<dbReference type="Gene3D" id="1.10.10.2580">
    <property type="entry name" value="Penicillin Acylase III, Chain A, Domain 2"/>
    <property type="match status" value="1"/>
</dbReference>
<dbReference type="PANTHER" id="PTHR34218:SF4">
    <property type="entry name" value="ACYL-HOMOSERINE LACTONE ACYLASE QUIP"/>
    <property type="match status" value="1"/>
</dbReference>
<reference evidence="4 5" key="1">
    <citation type="submission" date="2021-03" db="EMBL/GenBank/DDBJ databases">
        <authorList>
            <person name="So Y."/>
        </authorList>
    </citation>
    <scope>NUCLEOTIDE SEQUENCE [LARGE SCALE GENOMIC DNA]</scope>
    <source>
        <strain evidence="4 5">PWR1</strain>
    </source>
</reference>
<comment type="caution">
    <text evidence="4">The sequence shown here is derived from an EMBL/GenBank/DDBJ whole genome shotgun (WGS) entry which is preliminary data.</text>
</comment>
<evidence type="ECO:0000313" key="4">
    <source>
        <dbReference type="EMBL" id="MBP0464023.1"/>
    </source>
</evidence>
<dbReference type="PANTHER" id="PTHR34218">
    <property type="entry name" value="PEPTIDASE S45 PENICILLIN AMIDASE"/>
    <property type="match status" value="1"/>
</dbReference>
<dbReference type="Gene3D" id="3.60.20.10">
    <property type="entry name" value="Glutamine Phosphoribosylpyrophosphate, subunit 1, domain 1"/>
    <property type="match status" value="1"/>
</dbReference>
<name>A0ABS4AT68_9PROT</name>
<evidence type="ECO:0000313" key="5">
    <source>
        <dbReference type="Proteomes" id="UP000680815"/>
    </source>
</evidence>
<dbReference type="InterPro" id="IPR002692">
    <property type="entry name" value="S45"/>
</dbReference>
<dbReference type="InterPro" id="IPR043146">
    <property type="entry name" value="Penicillin_amidase_N_B-knob"/>
</dbReference>
<evidence type="ECO:0000256" key="1">
    <source>
        <dbReference type="ARBA" id="ARBA00006586"/>
    </source>
</evidence>
<keyword evidence="5" id="KW-1185">Reference proteome</keyword>
<dbReference type="Gene3D" id="1.10.439.10">
    <property type="entry name" value="Penicillin Amidohydrolase, domain 1"/>
    <property type="match status" value="1"/>
</dbReference>
<proteinExistence type="inferred from homology"/>
<sequence length="762" mass="81409">MTPETLRAALPPLTGALRVAGLSEAVNVFRDPEGIPHIRARSQHDAFVAQGFVHAQDRLFQMELNLRRALGRSAEWLGAPAAEMDALCRRLGMEATCRRDYAALGDEARGMLQAYVAGVNAFLGSGAPPSAEHALLGAAPLRWEAWHPIAVMRRLGLLMGSVWFKLWRAAALPALGTEQAAKLRYEDGGIDLLCIPPGVEAARWTATLGDLAPAVAALLDRAAPDATGGGSNNWALSAARSATGRPLLAGDPHRLFEIPNMYAQGHIACEAFDVVGLTVPGVPGFPHFAHNGRVAWCVTHAFVDIHDLFVERFDADASHHLFRDAWLPVRRRRETIAVRGDKAREIEVIETAHGPVVVGDPASGTAIALRSVQFAETDLSFDCLPRMLRADGVPALFEATRGWGLIDHNLVAADTAGRIGHLLRAMVPRRPRANGWLPVPGWTGAHEWQGWIPFEAMPRQIDPADGAIVTANNRVVADGGADYLCTDCHPPTRARRIGSLLAQPGMAAEAIHGDTLSANALLLRDRLTALPAPDDAAAAALRERLLGWDGRMAADSLAASGYFASRLALTRILAERSGLGRLAGDPLLAVPPGVVPLNQLWWTLPTLLRADDATLLGGWSWAQALQAALKVAAVDPIAAQPWGEAHRPRFAHPLGALFPDVAPLLDPPAQAIGGDGDTVFANGLLPSGGPRATYGALARYVFDVGAWENSRWTVFHGASGHPGSPHYADQHAAWAEARLTPMRYGWEGIAASASARQPLEPG</sequence>
<gene>
    <name evidence="4" type="ORF">J5Y09_08880</name>
</gene>
<evidence type="ECO:0000256" key="3">
    <source>
        <dbReference type="ARBA" id="ARBA00023145"/>
    </source>
</evidence>
<dbReference type="InterPro" id="IPR014395">
    <property type="entry name" value="Pen/GL7ACA/AHL_acylase"/>
</dbReference>
<comment type="similarity">
    <text evidence="1">Belongs to the peptidase S45 family.</text>
</comment>
<protein>
    <submittedName>
        <fullName evidence="4">Penicillin acylase family protein</fullName>
    </submittedName>
</protein>
<dbReference type="Gene3D" id="2.30.120.10">
    <property type="match status" value="1"/>
</dbReference>
<dbReference type="EMBL" id="JAGIYZ010000007">
    <property type="protein sequence ID" value="MBP0464023.1"/>
    <property type="molecule type" value="Genomic_DNA"/>
</dbReference>
<organism evidence="4 5">
    <name type="scientific">Roseomonas nitratireducens</name>
    <dbReference type="NCBI Taxonomy" id="2820810"/>
    <lineage>
        <taxon>Bacteria</taxon>
        <taxon>Pseudomonadati</taxon>
        <taxon>Pseudomonadota</taxon>
        <taxon>Alphaproteobacteria</taxon>
        <taxon>Acetobacterales</taxon>
        <taxon>Roseomonadaceae</taxon>
        <taxon>Roseomonas</taxon>
    </lineage>
</organism>
<dbReference type="Proteomes" id="UP000680815">
    <property type="component" value="Unassembled WGS sequence"/>
</dbReference>
<dbReference type="RefSeq" id="WP_209351401.1">
    <property type="nucleotide sequence ID" value="NZ_JAGIYZ010000007.1"/>
</dbReference>
<dbReference type="InterPro" id="IPR043147">
    <property type="entry name" value="Penicillin_amidase_A-knob"/>
</dbReference>
<accession>A0ABS4AT68</accession>
<dbReference type="Gene3D" id="1.10.1400.10">
    <property type="match status" value="1"/>
</dbReference>
<keyword evidence="3" id="KW-0865">Zymogen</keyword>
<keyword evidence="2" id="KW-0378">Hydrolase</keyword>
<dbReference type="CDD" id="cd03747">
    <property type="entry name" value="Ntn_PGA_like"/>
    <property type="match status" value="1"/>
</dbReference>